<dbReference type="InterPro" id="IPR013149">
    <property type="entry name" value="ADH-like_C"/>
</dbReference>
<name>A0A562PIU0_9BURK</name>
<dbReference type="InterPro" id="IPR052711">
    <property type="entry name" value="Zinc_ADH-like"/>
</dbReference>
<dbReference type="SMART" id="SM00829">
    <property type="entry name" value="PKS_ER"/>
    <property type="match status" value="1"/>
</dbReference>
<dbReference type="Gene3D" id="3.40.50.720">
    <property type="entry name" value="NAD(P)-binding Rossmann-like Domain"/>
    <property type="match status" value="1"/>
</dbReference>
<gene>
    <name evidence="2" type="ORF">GO485_24585</name>
    <name evidence="3" type="ORF">IP92_04272</name>
</gene>
<dbReference type="RefSeq" id="WP_145878900.1">
    <property type="nucleotide sequence ID" value="NZ_CP046904.1"/>
</dbReference>
<evidence type="ECO:0000259" key="1">
    <source>
        <dbReference type="SMART" id="SM00829"/>
    </source>
</evidence>
<dbReference type="OrthoDB" id="9787435at2"/>
<evidence type="ECO:0000313" key="2">
    <source>
        <dbReference type="EMBL" id="QGZ41919.1"/>
    </source>
</evidence>
<dbReference type="Pfam" id="PF00107">
    <property type="entry name" value="ADH_zinc_N"/>
    <property type="match status" value="1"/>
</dbReference>
<dbReference type="AlphaFoldDB" id="A0A562PIU0"/>
<keyword evidence="5" id="KW-1185">Reference proteome</keyword>
<dbReference type="Pfam" id="PF08240">
    <property type="entry name" value="ADH_N"/>
    <property type="match status" value="1"/>
</dbReference>
<dbReference type="SUPFAM" id="SSF50129">
    <property type="entry name" value="GroES-like"/>
    <property type="match status" value="1"/>
</dbReference>
<dbReference type="InterPro" id="IPR011032">
    <property type="entry name" value="GroES-like_sf"/>
</dbReference>
<dbReference type="PANTHER" id="PTHR45033:SF2">
    <property type="entry name" value="ZINC-TYPE ALCOHOL DEHYDROGENASE-LIKE PROTEIN C1773.06C"/>
    <property type="match status" value="1"/>
</dbReference>
<reference evidence="3" key="2">
    <citation type="submission" date="2019-07" db="EMBL/GenBank/DDBJ databases">
        <authorList>
            <person name="Whitman W."/>
            <person name="Huntemann M."/>
            <person name="Clum A."/>
            <person name="Pillay M."/>
            <person name="Palaniappan K."/>
            <person name="Varghese N."/>
            <person name="Mikhailova N."/>
            <person name="Stamatis D."/>
            <person name="Reddy T."/>
            <person name="Daum C."/>
            <person name="Shapiro N."/>
            <person name="Ivanova N."/>
            <person name="Kyrpides N."/>
            <person name="Woyke T."/>
        </authorList>
    </citation>
    <scope>NUCLEOTIDE SEQUENCE</scope>
    <source>
        <strain evidence="3">CGMCC 1.10685</strain>
    </source>
</reference>
<organism evidence="3 4">
    <name type="scientific">Pseudoduganella flava</name>
    <dbReference type="NCBI Taxonomy" id="871742"/>
    <lineage>
        <taxon>Bacteria</taxon>
        <taxon>Pseudomonadati</taxon>
        <taxon>Pseudomonadota</taxon>
        <taxon>Betaproteobacteria</taxon>
        <taxon>Burkholderiales</taxon>
        <taxon>Oxalobacteraceae</taxon>
        <taxon>Telluria group</taxon>
        <taxon>Pseudoduganella</taxon>
    </lineage>
</organism>
<protein>
    <submittedName>
        <fullName evidence="3">NADPH:quinone reductase-like Zn-dependent oxidoreductase</fullName>
    </submittedName>
    <submittedName>
        <fullName evidence="2">Zinc-binding dehydrogenase</fullName>
    </submittedName>
</protein>
<dbReference type="InterPro" id="IPR036291">
    <property type="entry name" value="NAD(P)-bd_dom_sf"/>
</dbReference>
<dbReference type="InterPro" id="IPR020843">
    <property type="entry name" value="ER"/>
</dbReference>
<dbReference type="Proteomes" id="UP000437862">
    <property type="component" value="Chromosome"/>
</dbReference>
<dbReference type="InterPro" id="IPR013154">
    <property type="entry name" value="ADH-like_N"/>
</dbReference>
<dbReference type="PANTHER" id="PTHR45033">
    <property type="match status" value="1"/>
</dbReference>
<accession>A0A562PIU0</accession>
<evidence type="ECO:0000313" key="3">
    <source>
        <dbReference type="EMBL" id="TWI44327.1"/>
    </source>
</evidence>
<evidence type="ECO:0000313" key="5">
    <source>
        <dbReference type="Proteomes" id="UP000437862"/>
    </source>
</evidence>
<proteinExistence type="predicted"/>
<dbReference type="EMBL" id="CP046904">
    <property type="protein sequence ID" value="QGZ41919.1"/>
    <property type="molecule type" value="Genomic_DNA"/>
</dbReference>
<dbReference type="EMBL" id="VLKW01000009">
    <property type="protein sequence ID" value="TWI44327.1"/>
    <property type="molecule type" value="Genomic_DNA"/>
</dbReference>
<dbReference type="SUPFAM" id="SSF51735">
    <property type="entry name" value="NAD(P)-binding Rossmann-fold domains"/>
    <property type="match status" value="1"/>
</dbReference>
<feature type="domain" description="Enoyl reductase (ER)" evidence="1">
    <location>
        <begin position="11"/>
        <end position="335"/>
    </location>
</feature>
<evidence type="ECO:0000313" key="4">
    <source>
        <dbReference type="Proteomes" id="UP000315112"/>
    </source>
</evidence>
<dbReference type="CDD" id="cd08276">
    <property type="entry name" value="MDR7"/>
    <property type="match status" value="1"/>
</dbReference>
<dbReference type="GO" id="GO:0016491">
    <property type="term" value="F:oxidoreductase activity"/>
    <property type="evidence" value="ECO:0007669"/>
    <property type="project" value="InterPro"/>
</dbReference>
<dbReference type="Gene3D" id="3.90.180.10">
    <property type="entry name" value="Medium-chain alcohol dehydrogenases, catalytic domain"/>
    <property type="match status" value="1"/>
</dbReference>
<sequence>MKAYQLQPGDGIAGLRRIGIHTPTPLPHQVLVRTRAAALNYRDLMFARGNYGGHGAAALVPLGDGAGDVVAVGAHVTRFKPGDRVIHAYFPGWADGAPTPAKTAASFGTHIDGTLAEAFVADEAALAHMPAHMDYVQAATLSCAGTTAWNALFVAGRLKPGASVLLLGTGGVSVIALQLARAAGLAAIVTSSSDEKLERARELGAAGTINYRATPEWQEEVLRLTGGRGVDLTVETGGEGTLARSIAATAMGGTVAVIGITSGLGGAQIDPISLIAGAKRLSGIFVGSRVMLEDLVRFTEAARIKPVVDRVFTFDQAAEAYTYVDQGRHFGKVVVTV</sequence>
<reference evidence="2 5" key="3">
    <citation type="submission" date="2019-12" db="EMBL/GenBank/DDBJ databases">
        <title>Draft Genome Sequences of Six Type Strains of the Genus Massilia.</title>
        <authorList>
            <person name="Miess H."/>
            <person name="Frediansyah A."/>
            <person name="Goeker M."/>
            <person name="Gross H."/>
        </authorList>
    </citation>
    <scope>NUCLEOTIDE SEQUENCE [LARGE SCALE GENOMIC DNA]</scope>
    <source>
        <strain evidence="2 5">DSM 26639</strain>
    </source>
</reference>
<reference evidence="3 4" key="1">
    <citation type="journal article" date="2015" name="Stand. Genomic Sci.">
        <title>Genomic Encyclopedia of Bacterial and Archaeal Type Strains, Phase III: the genomes of soil and plant-associated and newly described type strains.</title>
        <authorList>
            <person name="Whitman W.B."/>
            <person name="Woyke T."/>
            <person name="Klenk H.P."/>
            <person name="Zhou Y."/>
            <person name="Lilburn T.G."/>
            <person name="Beck B.J."/>
            <person name="De Vos P."/>
            <person name="Vandamme P."/>
            <person name="Eisen J.A."/>
            <person name="Garrity G."/>
            <person name="Hugenholtz P."/>
            <person name="Kyrpides N.C."/>
        </authorList>
    </citation>
    <scope>NUCLEOTIDE SEQUENCE [LARGE SCALE GENOMIC DNA]</scope>
    <source>
        <strain evidence="3 4">CGMCC 1.10685</strain>
    </source>
</reference>
<dbReference type="Proteomes" id="UP000315112">
    <property type="component" value="Unassembled WGS sequence"/>
</dbReference>